<dbReference type="AlphaFoldDB" id="A0A4S8IN10"/>
<dbReference type="Pfam" id="PF06127">
    <property type="entry name" value="Mpo1-like"/>
    <property type="match status" value="1"/>
</dbReference>
<evidence type="ECO:0000313" key="2">
    <source>
        <dbReference type="EMBL" id="THU49619.1"/>
    </source>
</evidence>
<keyword evidence="3" id="KW-1185">Reference proteome</keyword>
<dbReference type="GO" id="GO:0046521">
    <property type="term" value="P:sphingoid catabolic process"/>
    <property type="evidence" value="ECO:0007669"/>
    <property type="project" value="TreeGrafter"/>
</dbReference>
<feature type="transmembrane region" description="Helical" evidence="1">
    <location>
        <begin position="167"/>
        <end position="191"/>
    </location>
</feature>
<dbReference type="EMBL" id="PYDT01000009">
    <property type="protein sequence ID" value="THU49619.1"/>
    <property type="molecule type" value="Genomic_DNA"/>
</dbReference>
<feature type="transmembrane region" description="Helical" evidence="1">
    <location>
        <begin position="197"/>
        <end position="219"/>
    </location>
</feature>
<feature type="transmembrane region" description="Helical" evidence="1">
    <location>
        <begin position="105"/>
        <end position="123"/>
    </location>
</feature>
<reference evidence="2 3" key="1">
    <citation type="journal article" date="2019" name="Nat. Plants">
        <title>Genome sequencing of Musa balbisiana reveals subgenome evolution and function divergence in polyploid bananas.</title>
        <authorList>
            <person name="Yao X."/>
        </authorList>
    </citation>
    <scope>NUCLEOTIDE SEQUENCE [LARGE SCALE GENOMIC DNA]</scope>
    <source>
        <strain evidence="3">cv. DH-PKW</strain>
        <tissue evidence="2">Leaves</tissue>
    </source>
</reference>
<dbReference type="Proteomes" id="UP000317650">
    <property type="component" value="Chromosome 6"/>
</dbReference>
<keyword evidence="1" id="KW-0472">Membrane</keyword>
<name>A0A4S8IN10_MUSBA</name>
<evidence type="ECO:0000313" key="3">
    <source>
        <dbReference type="Proteomes" id="UP000317650"/>
    </source>
</evidence>
<accession>A0A4S8IN10</accession>
<organism evidence="2 3">
    <name type="scientific">Musa balbisiana</name>
    <name type="common">Banana</name>
    <dbReference type="NCBI Taxonomy" id="52838"/>
    <lineage>
        <taxon>Eukaryota</taxon>
        <taxon>Viridiplantae</taxon>
        <taxon>Streptophyta</taxon>
        <taxon>Embryophyta</taxon>
        <taxon>Tracheophyta</taxon>
        <taxon>Spermatophyta</taxon>
        <taxon>Magnoliopsida</taxon>
        <taxon>Liliopsida</taxon>
        <taxon>Zingiberales</taxon>
        <taxon>Musaceae</taxon>
        <taxon>Musa</taxon>
    </lineage>
</organism>
<feature type="transmembrane region" description="Helical" evidence="1">
    <location>
        <begin position="135"/>
        <end position="160"/>
    </location>
</feature>
<comment type="caution">
    <text evidence="2">The sequence shown here is derived from an EMBL/GenBank/DDBJ whole genome shotgun (WGS) entry which is preliminary data.</text>
</comment>
<dbReference type="GO" id="GO:0016020">
    <property type="term" value="C:membrane"/>
    <property type="evidence" value="ECO:0007669"/>
    <property type="project" value="GOC"/>
</dbReference>
<sequence length="282" mass="31456">MGGNRSSQNIQHTHRHNTNQVSKYYYHCLLISNNSFSPQPNPGAVALQKHLPPIRFPFVFFLTYYHDVMSLRHHLPGLSSVAGEMLDLEKHFAFYGAYHSNPTNVLIHTLFVWPIFYTSLLLFHFTPPLLDLPSWLGGGVLAVDLGLAFAVAFGLFYVLMDRRAGSLAAILCVLCWAGSGCLASRLGFSLAWKGQSLLQVVLVAQLFCWTGQFLGHGLFEKRAPALLDNLVQALLTAPFFVLLEVMKNLCGYEPYPGFHAGVNAKIEGARKEWQTSKEKKTS</sequence>
<dbReference type="PANTHER" id="PTHR28026">
    <property type="entry name" value="DUF962 DOMAIN PROTEIN (AFU_ORTHOLOGUE AFUA_8G05310)"/>
    <property type="match status" value="1"/>
</dbReference>
<keyword evidence="1" id="KW-1133">Transmembrane helix</keyword>
<dbReference type="GO" id="GO:0005783">
    <property type="term" value="C:endoplasmic reticulum"/>
    <property type="evidence" value="ECO:0007669"/>
    <property type="project" value="TreeGrafter"/>
</dbReference>
<evidence type="ECO:0000256" key="1">
    <source>
        <dbReference type="SAM" id="Phobius"/>
    </source>
</evidence>
<dbReference type="InterPro" id="IPR009305">
    <property type="entry name" value="Mpo1-like"/>
</dbReference>
<protein>
    <submittedName>
        <fullName evidence="2">Uncharacterized protein</fullName>
    </submittedName>
</protein>
<dbReference type="STRING" id="52838.A0A4S8IN10"/>
<keyword evidence="1" id="KW-0812">Transmembrane</keyword>
<gene>
    <name evidence="2" type="ORF">C4D60_Mb06t11430</name>
</gene>
<proteinExistence type="predicted"/>
<dbReference type="PANTHER" id="PTHR28026:SF9">
    <property type="entry name" value="2-HYDROXY-PALMITIC ACID DIOXYGENASE MPO1"/>
    <property type="match status" value="1"/>
</dbReference>